<dbReference type="Proteomes" id="UP000028007">
    <property type="component" value="Unassembled WGS sequence"/>
</dbReference>
<comment type="caution">
    <text evidence="2">The sequence shown here is derived from an EMBL/GenBank/DDBJ whole genome shotgun (WGS) entry which is preliminary data.</text>
</comment>
<sequence length="200" mass="22957">MDLLQEWNDMNGELADKSQLLSADITSVQKSSKSVYLNLLKNLNAKMIWIRVLSIPMLLGAFFTTGLLQYLLVGMFISYELGRMFMIRQIKKLPNYIDYSTVTKDMIAFQIKLINKALKIERIWAWFFGPFAGPLGYMAVLAFKYKTVDQIIMNNPNLLYVLLGLALLVFPINYLGNMMNKYAFAKDVERLSANLKELEG</sequence>
<name>A0A081PJS7_9SPHI</name>
<keyword evidence="1" id="KW-1133">Transmembrane helix</keyword>
<dbReference type="EMBL" id="JNFF01000022">
    <property type="protein sequence ID" value="KEQ30950.1"/>
    <property type="molecule type" value="Genomic_DNA"/>
</dbReference>
<dbReference type="AlphaFoldDB" id="A0A081PJS7"/>
<gene>
    <name evidence="2" type="ORF">N180_08700</name>
</gene>
<dbReference type="RefSeq" id="WP_037438612.1">
    <property type="nucleotide sequence ID" value="NZ_JNFF01000022.1"/>
</dbReference>
<evidence type="ECO:0000256" key="1">
    <source>
        <dbReference type="SAM" id="Phobius"/>
    </source>
</evidence>
<proteinExistence type="predicted"/>
<dbReference type="OrthoDB" id="753337at2"/>
<keyword evidence="3" id="KW-1185">Reference proteome</keyword>
<feature type="transmembrane region" description="Helical" evidence="1">
    <location>
        <begin position="48"/>
        <end position="79"/>
    </location>
</feature>
<accession>A0A081PJS7</accession>
<protein>
    <submittedName>
        <fullName evidence="2">Uncharacterized protein</fullName>
    </submittedName>
</protein>
<reference evidence="2 3" key="1">
    <citation type="journal article" date="1992" name="Int. J. Syst. Bacteriol.">
        <title>Sphingobacterium antarcticus sp. nov. a Psychrotrophic Bacterium from the Soils of Schirmacher Oasis, Antarctica.</title>
        <authorList>
            <person name="Shivaji S."/>
            <person name="Ray M.K."/>
            <person name="Rao N.S."/>
            <person name="Saiserr L."/>
            <person name="Jagannadham M.V."/>
            <person name="Kumar G.S."/>
            <person name="Reddy G."/>
            <person name="Bhargava P.M."/>
        </authorList>
    </citation>
    <scope>NUCLEOTIDE SEQUENCE [LARGE SCALE GENOMIC DNA]</scope>
    <source>
        <strain evidence="2 3">4BY</strain>
    </source>
</reference>
<organism evidence="2 3">
    <name type="scientific">Pedobacter antarcticus 4BY</name>
    <dbReference type="NCBI Taxonomy" id="1358423"/>
    <lineage>
        <taxon>Bacteria</taxon>
        <taxon>Pseudomonadati</taxon>
        <taxon>Bacteroidota</taxon>
        <taxon>Sphingobacteriia</taxon>
        <taxon>Sphingobacteriales</taxon>
        <taxon>Sphingobacteriaceae</taxon>
        <taxon>Pedobacter</taxon>
    </lineage>
</organism>
<keyword evidence="1" id="KW-0472">Membrane</keyword>
<keyword evidence="1" id="KW-0812">Transmembrane</keyword>
<evidence type="ECO:0000313" key="3">
    <source>
        <dbReference type="Proteomes" id="UP000028007"/>
    </source>
</evidence>
<feature type="transmembrane region" description="Helical" evidence="1">
    <location>
        <begin position="123"/>
        <end position="145"/>
    </location>
</feature>
<feature type="transmembrane region" description="Helical" evidence="1">
    <location>
        <begin position="157"/>
        <end position="176"/>
    </location>
</feature>
<evidence type="ECO:0000313" key="2">
    <source>
        <dbReference type="EMBL" id="KEQ30950.1"/>
    </source>
</evidence>